<dbReference type="Proteomes" id="UP000440578">
    <property type="component" value="Unassembled WGS sequence"/>
</dbReference>
<feature type="compositionally biased region" description="Pro residues" evidence="1">
    <location>
        <begin position="194"/>
        <end position="204"/>
    </location>
</feature>
<feature type="compositionally biased region" description="Gly residues" evidence="1">
    <location>
        <begin position="173"/>
        <end position="183"/>
    </location>
</feature>
<feature type="compositionally biased region" description="Low complexity" evidence="1">
    <location>
        <begin position="152"/>
        <end position="172"/>
    </location>
</feature>
<accession>A0A6A4W7Y6</accession>
<reference evidence="2 3" key="1">
    <citation type="submission" date="2019-07" db="EMBL/GenBank/DDBJ databases">
        <title>Draft genome assembly of a fouling barnacle, Amphibalanus amphitrite (Darwin, 1854): The first reference genome for Thecostraca.</title>
        <authorList>
            <person name="Kim W."/>
        </authorList>
    </citation>
    <scope>NUCLEOTIDE SEQUENCE [LARGE SCALE GENOMIC DNA]</scope>
    <source>
        <strain evidence="2">SNU_AA5</strain>
        <tissue evidence="2">Soma without cirri and trophi</tissue>
    </source>
</reference>
<proteinExistence type="predicted"/>
<dbReference type="EMBL" id="VIIS01001332">
    <property type="protein sequence ID" value="KAF0299780.1"/>
    <property type="molecule type" value="Genomic_DNA"/>
</dbReference>
<feature type="region of interest" description="Disordered" evidence="1">
    <location>
        <begin position="122"/>
        <end position="251"/>
    </location>
</feature>
<gene>
    <name evidence="2" type="ORF">FJT64_027565</name>
</gene>
<keyword evidence="3" id="KW-1185">Reference proteome</keyword>
<evidence type="ECO:0000313" key="2">
    <source>
        <dbReference type="EMBL" id="KAF0299780.1"/>
    </source>
</evidence>
<organism evidence="2 3">
    <name type="scientific">Amphibalanus amphitrite</name>
    <name type="common">Striped barnacle</name>
    <name type="synonym">Balanus amphitrite</name>
    <dbReference type="NCBI Taxonomy" id="1232801"/>
    <lineage>
        <taxon>Eukaryota</taxon>
        <taxon>Metazoa</taxon>
        <taxon>Ecdysozoa</taxon>
        <taxon>Arthropoda</taxon>
        <taxon>Crustacea</taxon>
        <taxon>Multicrustacea</taxon>
        <taxon>Cirripedia</taxon>
        <taxon>Thoracica</taxon>
        <taxon>Thoracicalcarea</taxon>
        <taxon>Balanomorpha</taxon>
        <taxon>Balanoidea</taxon>
        <taxon>Balanidae</taxon>
        <taxon>Amphibalaninae</taxon>
        <taxon>Amphibalanus</taxon>
    </lineage>
</organism>
<name>A0A6A4W7Y6_AMPAM</name>
<protein>
    <submittedName>
        <fullName evidence="2">Uncharacterized protein</fullName>
    </submittedName>
</protein>
<evidence type="ECO:0000313" key="3">
    <source>
        <dbReference type="Proteomes" id="UP000440578"/>
    </source>
</evidence>
<dbReference type="AlphaFoldDB" id="A0A6A4W7Y6"/>
<evidence type="ECO:0000256" key="1">
    <source>
        <dbReference type="SAM" id="MobiDB-lite"/>
    </source>
</evidence>
<comment type="caution">
    <text evidence="2">The sequence shown here is derived from an EMBL/GenBank/DDBJ whole genome shotgun (WGS) entry which is preliminary data.</text>
</comment>
<sequence>MQTFIEGVLVAEKKQQPNQPGIEFSRLFKTVWESFGKFQVFHTAGEVNRLVRWALRDLKRQGRIQRTHKGRYFACLLPEQPQPGCCPPVLGLPPGQRFLASRWGSQRRHLVSTLHRWDQYNQRRSQRLARTPDLSGQRLTRTADLSVPPSPSAGAVRGPGPARGPGAVAGPVRGPGPGPGSIRGPGPSTGPIRGPGPVPGPGHPVPGVAEAVVGGVPRVRPRLEPPPPPRPMSAPSLSTLYGRVPRLFPGG</sequence>
<feature type="compositionally biased region" description="Low complexity" evidence="1">
    <location>
        <begin position="205"/>
        <end position="218"/>
    </location>
</feature>